<dbReference type="EMBL" id="ATCN01000099">
    <property type="protein sequence ID" value="EPR79813.1"/>
    <property type="molecule type" value="Genomic_DNA"/>
</dbReference>
<dbReference type="Gene3D" id="3.30.260.10">
    <property type="entry name" value="TCP-1-like chaperonin intermediate domain"/>
    <property type="match status" value="1"/>
</dbReference>
<keyword evidence="5 7" id="KW-0067">ATP-binding</keyword>
<dbReference type="GO" id="GO:0051082">
    <property type="term" value="F:unfolded protein binding"/>
    <property type="evidence" value="ECO:0007669"/>
    <property type="project" value="EnsemblFungi"/>
</dbReference>
<proteinExistence type="inferred from homology"/>
<evidence type="ECO:0000256" key="6">
    <source>
        <dbReference type="ARBA" id="ARBA00023186"/>
    </source>
</evidence>
<comment type="subunit">
    <text evidence="3">Component of the T-complex protein 1 (TCP1) complex.</text>
</comment>
<dbReference type="PRINTS" id="PR00304">
    <property type="entry name" value="TCOMPLEXTCP1"/>
</dbReference>
<dbReference type="OrthoDB" id="10248520at2759"/>
<dbReference type="GO" id="GO:0005832">
    <property type="term" value="C:chaperonin-containing T-complex"/>
    <property type="evidence" value="ECO:0007669"/>
    <property type="project" value="EnsemblFungi"/>
</dbReference>
<sequence>MQNVLHDELGRVITLTQDSTERIKGLECLYNNIETVSKVASLLSTSFGPNGLDKILISSDDDMVISNDGFTILNSMEMNENPISRLIVQLSKSQDEEVGDGTTGIVLIANGLLQECKELLGVGIHPVKLAESFEIVVQMVLDYYEKISEEIKIEELRDIMIKSAKTSLNSKIVSKKSDLFANMCTDAILEVCDLERRDVDFEMIKIETKIGKDISESKLIKGVVVDKEFSHPQMNKKIEDGRIALLTCPFEPPKMKTNHSVNITNVEEYTKLAEYEKEKFQEMIESIKQSGANVVVCQWGFDDEANHLLLKNDLPAIRWVGGQEMELIAVHTNAQIISRFEDLREEDLGHCSLEEVSEGTDDKKHIILKSKSDKSKAVTLILRGATDIVVEEAKRSVVDGLSAARNILSANKIIYGGGSSEISAANYLRSIANQSEHRKFLLAFAKALEIIPLILAQNSGYNPVETLSELCEEQIKTDNNFIGVGCGDKEKSNMKKLNVFDSLDSKRQQLMMATQLVTSILKIDDFITIGKK</sequence>
<gene>
    <name evidence="8" type="ORF">SLOPH_2334</name>
</gene>
<accession>S7XVB3</accession>
<dbReference type="FunCoup" id="S7XVB3">
    <property type="interactions" value="319"/>
</dbReference>
<dbReference type="Proteomes" id="UP000014978">
    <property type="component" value="Unassembled WGS sequence"/>
</dbReference>
<dbReference type="STRING" id="1358809.S7XVB3"/>
<dbReference type="InterPro" id="IPR027409">
    <property type="entry name" value="GroEL-like_apical_dom_sf"/>
</dbReference>
<dbReference type="SUPFAM" id="SSF48592">
    <property type="entry name" value="GroEL equatorial domain-like"/>
    <property type="match status" value="1"/>
</dbReference>
<evidence type="ECO:0000313" key="9">
    <source>
        <dbReference type="Proteomes" id="UP000014978"/>
    </source>
</evidence>
<dbReference type="SUPFAM" id="SSF54849">
    <property type="entry name" value="GroEL-intermediate domain like"/>
    <property type="match status" value="1"/>
</dbReference>
<dbReference type="PANTHER" id="PTHR11353">
    <property type="entry name" value="CHAPERONIN"/>
    <property type="match status" value="1"/>
</dbReference>
<comment type="caution">
    <text evidence="8">The sequence shown here is derived from an EMBL/GenBank/DDBJ whole genome shotgun (WGS) entry which is preliminary data.</text>
</comment>
<dbReference type="VEuPathDB" id="MicrosporidiaDB:SLOPH_2334"/>
<dbReference type="InterPro" id="IPR053374">
    <property type="entry name" value="TCP-1_chaperonin"/>
</dbReference>
<keyword evidence="4 7" id="KW-0547">Nucleotide-binding</keyword>
<evidence type="ECO:0000256" key="3">
    <source>
        <dbReference type="ARBA" id="ARBA00011381"/>
    </source>
</evidence>
<evidence type="ECO:0000256" key="4">
    <source>
        <dbReference type="ARBA" id="ARBA00022741"/>
    </source>
</evidence>
<dbReference type="InterPro" id="IPR002423">
    <property type="entry name" value="Cpn60/GroEL/TCP-1"/>
</dbReference>
<dbReference type="Gene3D" id="3.50.7.10">
    <property type="entry name" value="GroEL"/>
    <property type="match status" value="1"/>
</dbReference>
<dbReference type="InParanoid" id="S7XVB3"/>
<keyword evidence="6 7" id="KW-0143">Chaperone</keyword>
<comment type="similarity">
    <text evidence="2 7">Belongs to the TCP-1 chaperonin family.</text>
</comment>
<dbReference type="InterPro" id="IPR017998">
    <property type="entry name" value="Chaperone_TCP-1"/>
</dbReference>
<reference evidence="9" key="1">
    <citation type="journal article" date="2013" name="PLoS Genet.">
        <title>The genome of Spraguea lophii and the basis of host-microsporidian interactions.</title>
        <authorList>
            <person name="Campbell S.E."/>
            <person name="Williams T.A."/>
            <person name="Yousuf A."/>
            <person name="Soanes D.M."/>
            <person name="Paszkiewicz K.H."/>
            <person name="Williams B.A.P."/>
        </authorList>
    </citation>
    <scope>NUCLEOTIDE SEQUENCE [LARGE SCALE GENOMIC DNA]</scope>
    <source>
        <strain evidence="9">42_110</strain>
    </source>
</reference>
<name>S7XVB3_SPRLO</name>
<comment type="function">
    <text evidence="1">Molecular chaperone; assists the folding of proteins upon ATP hydrolysis.</text>
</comment>
<dbReference type="Pfam" id="PF00118">
    <property type="entry name" value="Cpn60_TCP1"/>
    <property type="match status" value="1"/>
</dbReference>
<dbReference type="Gene3D" id="1.10.560.10">
    <property type="entry name" value="GroEL-like equatorial domain"/>
    <property type="match status" value="1"/>
</dbReference>
<keyword evidence="9" id="KW-1185">Reference proteome</keyword>
<dbReference type="InterPro" id="IPR027410">
    <property type="entry name" value="TCP-1-like_intermed_sf"/>
</dbReference>
<dbReference type="GO" id="GO:0005524">
    <property type="term" value="F:ATP binding"/>
    <property type="evidence" value="ECO:0007669"/>
    <property type="project" value="UniProtKB-KW"/>
</dbReference>
<dbReference type="GO" id="GO:0140662">
    <property type="term" value="F:ATP-dependent protein folding chaperone"/>
    <property type="evidence" value="ECO:0007669"/>
    <property type="project" value="InterPro"/>
</dbReference>
<dbReference type="SUPFAM" id="SSF52029">
    <property type="entry name" value="GroEL apical domain-like"/>
    <property type="match status" value="1"/>
</dbReference>
<dbReference type="GO" id="GO:0016887">
    <property type="term" value="F:ATP hydrolysis activity"/>
    <property type="evidence" value="ECO:0007669"/>
    <property type="project" value="InterPro"/>
</dbReference>
<evidence type="ECO:0000256" key="7">
    <source>
        <dbReference type="RuleBase" id="RU004187"/>
    </source>
</evidence>
<evidence type="ECO:0000256" key="5">
    <source>
        <dbReference type="ARBA" id="ARBA00022840"/>
    </source>
</evidence>
<dbReference type="AlphaFoldDB" id="S7XVB3"/>
<dbReference type="PROSITE" id="PS00995">
    <property type="entry name" value="TCP1_3"/>
    <property type="match status" value="1"/>
</dbReference>
<organism evidence="8 9">
    <name type="scientific">Spraguea lophii (strain 42_110)</name>
    <name type="common">Microsporidian parasite</name>
    <dbReference type="NCBI Taxonomy" id="1358809"/>
    <lineage>
        <taxon>Eukaryota</taxon>
        <taxon>Fungi</taxon>
        <taxon>Fungi incertae sedis</taxon>
        <taxon>Microsporidia</taxon>
        <taxon>Spragueidae</taxon>
        <taxon>Spraguea</taxon>
    </lineage>
</organism>
<evidence type="ECO:0000256" key="2">
    <source>
        <dbReference type="ARBA" id="ARBA00008020"/>
    </source>
</evidence>
<dbReference type="HOGENOM" id="CLU_008891_7_2_1"/>
<dbReference type="NCBIfam" id="NF041083">
    <property type="entry name" value="thermosome_beta"/>
    <property type="match status" value="1"/>
</dbReference>
<protein>
    <submittedName>
        <fullName evidence="8">T-complex protein 1 epsilon subunit</fullName>
    </submittedName>
</protein>
<dbReference type="InterPro" id="IPR002194">
    <property type="entry name" value="Chaperonin_TCP-1_CS"/>
</dbReference>
<evidence type="ECO:0000313" key="8">
    <source>
        <dbReference type="EMBL" id="EPR79813.1"/>
    </source>
</evidence>
<evidence type="ECO:0000256" key="1">
    <source>
        <dbReference type="ARBA" id="ARBA00002912"/>
    </source>
</evidence>
<dbReference type="OMA" id="SHPQMPH"/>
<dbReference type="InterPro" id="IPR027413">
    <property type="entry name" value="GROEL-like_equatorial_sf"/>
</dbReference>